<comment type="caution">
    <text evidence="1">The sequence shown here is derived from an EMBL/GenBank/DDBJ whole genome shotgun (WGS) entry which is preliminary data.</text>
</comment>
<reference evidence="1 2" key="1">
    <citation type="journal article" date="2016" name="Nat. Commun.">
        <title>Thousands of microbial genomes shed light on interconnected biogeochemical processes in an aquifer system.</title>
        <authorList>
            <person name="Anantharaman K."/>
            <person name="Brown C.T."/>
            <person name="Hug L.A."/>
            <person name="Sharon I."/>
            <person name="Castelle C.J."/>
            <person name="Probst A.J."/>
            <person name="Thomas B.C."/>
            <person name="Singh A."/>
            <person name="Wilkins M.J."/>
            <person name="Karaoz U."/>
            <person name="Brodie E.L."/>
            <person name="Williams K.H."/>
            <person name="Hubbard S.S."/>
            <person name="Banfield J.F."/>
        </authorList>
    </citation>
    <scope>NUCLEOTIDE SEQUENCE [LARGE SCALE GENOMIC DNA]</scope>
</reference>
<gene>
    <name evidence="1" type="ORF">A2675_01820</name>
</gene>
<dbReference type="AlphaFoldDB" id="A0A1G2S9X0"/>
<organism evidence="1 2">
    <name type="scientific">Candidatus Yonathbacteria bacterium RIFCSPHIGHO2_01_FULL_51_10</name>
    <dbReference type="NCBI Taxonomy" id="1802723"/>
    <lineage>
        <taxon>Bacteria</taxon>
        <taxon>Candidatus Yonathiibacteriota</taxon>
    </lineage>
</organism>
<dbReference type="STRING" id="1802723.A2675_01820"/>
<dbReference type="EMBL" id="MHUS01000007">
    <property type="protein sequence ID" value="OHA81864.1"/>
    <property type="molecule type" value="Genomic_DNA"/>
</dbReference>
<evidence type="ECO:0000313" key="2">
    <source>
        <dbReference type="Proteomes" id="UP000176997"/>
    </source>
</evidence>
<proteinExistence type="predicted"/>
<evidence type="ECO:0000313" key="1">
    <source>
        <dbReference type="EMBL" id="OHA81864.1"/>
    </source>
</evidence>
<accession>A0A1G2S9X0</accession>
<sequence length="93" mass="10854">MRKKFLGCLPGSILKVKIGPLYHVNPARDDFVWHDLFIKVLSVEEGPDLAFEVFYFENGVVKGPHWLSLSNQWLYYAHPAHYFVDDVEIVYRA</sequence>
<name>A0A1G2S9X0_9BACT</name>
<dbReference type="Proteomes" id="UP000176997">
    <property type="component" value="Unassembled WGS sequence"/>
</dbReference>
<protein>
    <submittedName>
        <fullName evidence="1">Uncharacterized protein</fullName>
    </submittedName>
</protein>